<feature type="domain" description="Beta-lactamase-related" evidence="1">
    <location>
        <begin position="40"/>
        <end position="355"/>
    </location>
</feature>
<evidence type="ECO:0000259" key="1">
    <source>
        <dbReference type="Pfam" id="PF00144"/>
    </source>
</evidence>
<dbReference type="PANTHER" id="PTHR43319:SF3">
    <property type="entry name" value="BETA-LACTAMASE-RELATED DOMAIN-CONTAINING PROTEIN"/>
    <property type="match status" value="1"/>
</dbReference>
<keyword evidence="3" id="KW-1185">Reference proteome</keyword>
<dbReference type="SUPFAM" id="SSF56601">
    <property type="entry name" value="beta-lactamase/transpeptidase-like"/>
    <property type="match status" value="1"/>
</dbReference>
<protein>
    <submittedName>
        <fullName evidence="2">CubicO group peptidase (Beta-lactamase class C family)</fullName>
    </submittedName>
</protein>
<dbReference type="PANTHER" id="PTHR43319">
    <property type="entry name" value="BETA-LACTAMASE-RELATED"/>
    <property type="match status" value="1"/>
</dbReference>
<sequence length="376" mass="40445">MVPLRHRVSDVPMADIHGSCDERFEAVRDSLTKSLDTKDVGASAAVYLGDELVVDLWGGYADAERTRPWERDTITCVWSTTKTMSALCVLILADRGVLDLDAPVAAYWPEFGAAGKENVLVRHVLGHTAGLPTWEQSLRTEQLYDWPAMTRLLAEQAPSSAPGEVGAYHAITQGYLIGEVVRRVTGRSLPVFFAEEVAGPLGADFQLGVSPEDDHRVAPIIPAPSRAPELLSRGEGNPPVPAEVANTEAWRRATIPSAAGFGNARSVATVQSVLACGGEVRGVRLLSKAGCERVLEQQFAGVDEVLGLRIHYGMGYGLQGRACSWGGWGGSLVYVDLDTRLTVAYVMNQMVEEGPLGDERGLEILMAAYEGLTNTA</sequence>
<evidence type="ECO:0000313" key="2">
    <source>
        <dbReference type="EMBL" id="TDU82219.1"/>
    </source>
</evidence>
<dbReference type="Pfam" id="PF00144">
    <property type="entry name" value="Beta-lactamase"/>
    <property type="match status" value="1"/>
</dbReference>
<comment type="caution">
    <text evidence="2">The sequence shown here is derived from an EMBL/GenBank/DDBJ whole genome shotgun (WGS) entry which is preliminary data.</text>
</comment>
<organism evidence="2 3">
    <name type="scientific">Kribbella voronezhensis</name>
    <dbReference type="NCBI Taxonomy" id="2512212"/>
    <lineage>
        <taxon>Bacteria</taxon>
        <taxon>Bacillati</taxon>
        <taxon>Actinomycetota</taxon>
        <taxon>Actinomycetes</taxon>
        <taxon>Propionibacteriales</taxon>
        <taxon>Kribbellaceae</taxon>
        <taxon>Kribbella</taxon>
    </lineage>
</organism>
<dbReference type="AlphaFoldDB" id="A0A4R7SU07"/>
<reference evidence="2 3" key="1">
    <citation type="submission" date="2019-03" db="EMBL/GenBank/DDBJ databases">
        <title>Genomic Encyclopedia of Type Strains, Phase III (KMG-III): the genomes of soil and plant-associated and newly described type strains.</title>
        <authorList>
            <person name="Whitman W."/>
        </authorList>
    </citation>
    <scope>NUCLEOTIDE SEQUENCE [LARGE SCALE GENOMIC DNA]</scope>
    <source>
        <strain evidence="2 3">VKM Ac-2575</strain>
    </source>
</reference>
<gene>
    <name evidence="2" type="ORF">EV138_7107</name>
</gene>
<evidence type="ECO:0000313" key="3">
    <source>
        <dbReference type="Proteomes" id="UP000295151"/>
    </source>
</evidence>
<accession>A0A4R7SU07</accession>
<dbReference type="InterPro" id="IPR052907">
    <property type="entry name" value="Beta-lactamase/esterase"/>
</dbReference>
<dbReference type="InterPro" id="IPR012338">
    <property type="entry name" value="Beta-lactam/transpept-like"/>
</dbReference>
<name>A0A4R7SU07_9ACTN</name>
<dbReference type="Gene3D" id="3.40.710.10">
    <property type="entry name" value="DD-peptidase/beta-lactamase superfamily"/>
    <property type="match status" value="1"/>
</dbReference>
<proteinExistence type="predicted"/>
<dbReference type="EMBL" id="SOCE01000003">
    <property type="protein sequence ID" value="TDU82219.1"/>
    <property type="molecule type" value="Genomic_DNA"/>
</dbReference>
<dbReference type="InterPro" id="IPR001466">
    <property type="entry name" value="Beta-lactam-related"/>
</dbReference>
<dbReference type="Proteomes" id="UP000295151">
    <property type="component" value="Unassembled WGS sequence"/>
</dbReference>